<evidence type="ECO:0000256" key="1">
    <source>
        <dbReference type="ARBA" id="ARBA00023242"/>
    </source>
</evidence>
<evidence type="ECO:0000313" key="4">
    <source>
        <dbReference type="Proteomes" id="UP000594220"/>
    </source>
</evidence>
<name>A0A7M4FPV5_CROPO</name>
<dbReference type="GeneTree" id="ENSGT00940000168019"/>
<sequence length="126" mass="13704">RVLHCAVEIREWKWRGPRGRWRAAGASLGPSGAGGLTACRRLSRPQLKANIEQFFTRFVEEGKATVRLKEPAVDVRLSKVRRCREPVSELLAAASLFSARLAAGPAGDLAGTRYASAEGAPDVPFF</sequence>
<proteinExistence type="predicted"/>
<dbReference type="InterPro" id="IPR057437">
    <property type="entry name" value="PIF1/LRR1_PH"/>
</dbReference>
<feature type="domain" description="PIF1/LRR1 pleckstrin homology" evidence="2">
    <location>
        <begin position="43"/>
        <end position="80"/>
    </location>
</feature>
<dbReference type="Proteomes" id="UP000594220">
    <property type="component" value="Unplaced"/>
</dbReference>
<reference evidence="3" key="1">
    <citation type="submission" date="2025-08" db="UniProtKB">
        <authorList>
            <consortium name="Ensembl"/>
        </authorList>
    </citation>
    <scope>IDENTIFICATION</scope>
</reference>
<evidence type="ECO:0000313" key="3">
    <source>
        <dbReference type="Ensembl" id="ENSCPRP00005027029.1"/>
    </source>
</evidence>
<accession>A0A7M4FPV5</accession>
<dbReference type="AlphaFoldDB" id="A0A7M4FPV5"/>
<keyword evidence="4" id="KW-1185">Reference proteome</keyword>
<dbReference type="Ensembl" id="ENSCPRT00005031575.1">
    <property type="protein sequence ID" value="ENSCPRP00005027029.1"/>
    <property type="gene ID" value="ENSCPRG00005018724.1"/>
</dbReference>
<evidence type="ECO:0000259" key="2">
    <source>
        <dbReference type="Pfam" id="PF25344"/>
    </source>
</evidence>
<reference evidence="3" key="2">
    <citation type="submission" date="2025-09" db="UniProtKB">
        <authorList>
            <consortium name="Ensembl"/>
        </authorList>
    </citation>
    <scope>IDENTIFICATION</scope>
</reference>
<organism evidence="3 4">
    <name type="scientific">Crocodylus porosus</name>
    <name type="common">Saltwater crocodile</name>
    <name type="synonym">Estuarine crocodile</name>
    <dbReference type="NCBI Taxonomy" id="8502"/>
    <lineage>
        <taxon>Eukaryota</taxon>
        <taxon>Metazoa</taxon>
        <taxon>Chordata</taxon>
        <taxon>Craniata</taxon>
        <taxon>Vertebrata</taxon>
        <taxon>Euteleostomi</taxon>
        <taxon>Archelosauria</taxon>
        <taxon>Archosauria</taxon>
        <taxon>Crocodylia</taxon>
        <taxon>Longirostres</taxon>
        <taxon>Crocodylidae</taxon>
        <taxon>Crocodylus</taxon>
    </lineage>
</organism>
<protein>
    <recommendedName>
        <fullName evidence="2">PIF1/LRR1 pleckstrin homology domain-containing protein</fullName>
    </recommendedName>
</protein>
<keyword evidence="1" id="KW-0539">Nucleus</keyword>
<dbReference type="Pfam" id="PF25344">
    <property type="entry name" value="PH_LRR1"/>
    <property type="match status" value="1"/>
</dbReference>